<evidence type="ECO:0000313" key="2">
    <source>
        <dbReference type="Proteomes" id="UP000828390"/>
    </source>
</evidence>
<reference evidence="1" key="2">
    <citation type="submission" date="2020-11" db="EMBL/GenBank/DDBJ databases">
        <authorList>
            <person name="McCartney M.A."/>
            <person name="Auch B."/>
            <person name="Kono T."/>
            <person name="Mallez S."/>
            <person name="Becker A."/>
            <person name="Gohl D.M."/>
            <person name="Silverstein K.A.T."/>
            <person name="Koren S."/>
            <person name="Bechman K.B."/>
            <person name="Herman A."/>
            <person name="Abrahante J.E."/>
            <person name="Garbe J."/>
        </authorList>
    </citation>
    <scope>NUCLEOTIDE SEQUENCE</scope>
    <source>
        <strain evidence="1">Duluth1</strain>
        <tissue evidence="1">Whole animal</tissue>
    </source>
</reference>
<sequence length="222" mass="25619">MVSQPSGLGFTVLPLRLTEAVFAARDCERLYRPLDRGADWNRGVTRNRSLSKQADVGFKRKKRDCYVCGAMARCIRYYVETRHFPPLFHREAWANPEIDPARYSGLICLINNLDLQRFREAMRVVRRFIFYIHLPVFHVARINSRALLLHWKVLAELPRLCNQEFRETFWPKGLTGVAAWSSATGPTQEANLMQRPGPDCCLVVKATVSARETDLIQRPRSD</sequence>
<protein>
    <submittedName>
        <fullName evidence="1">Uncharacterized protein</fullName>
    </submittedName>
</protein>
<comment type="caution">
    <text evidence="1">The sequence shown here is derived from an EMBL/GenBank/DDBJ whole genome shotgun (WGS) entry which is preliminary data.</text>
</comment>
<dbReference type="AlphaFoldDB" id="A0A9D4KHE0"/>
<gene>
    <name evidence="1" type="ORF">DPMN_113400</name>
</gene>
<evidence type="ECO:0000313" key="1">
    <source>
        <dbReference type="EMBL" id="KAH3839960.1"/>
    </source>
</evidence>
<organism evidence="1 2">
    <name type="scientific">Dreissena polymorpha</name>
    <name type="common">Zebra mussel</name>
    <name type="synonym">Mytilus polymorpha</name>
    <dbReference type="NCBI Taxonomy" id="45954"/>
    <lineage>
        <taxon>Eukaryota</taxon>
        <taxon>Metazoa</taxon>
        <taxon>Spiralia</taxon>
        <taxon>Lophotrochozoa</taxon>
        <taxon>Mollusca</taxon>
        <taxon>Bivalvia</taxon>
        <taxon>Autobranchia</taxon>
        <taxon>Heteroconchia</taxon>
        <taxon>Euheterodonta</taxon>
        <taxon>Imparidentia</taxon>
        <taxon>Neoheterodontei</taxon>
        <taxon>Myida</taxon>
        <taxon>Dreissenoidea</taxon>
        <taxon>Dreissenidae</taxon>
        <taxon>Dreissena</taxon>
    </lineage>
</organism>
<proteinExistence type="predicted"/>
<reference evidence="1" key="1">
    <citation type="journal article" date="2019" name="bioRxiv">
        <title>The Genome of the Zebra Mussel, Dreissena polymorpha: A Resource for Invasive Species Research.</title>
        <authorList>
            <person name="McCartney M.A."/>
            <person name="Auch B."/>
            <person name="Kono T."/>
            <person name="Mallez S."/>
            <person name="Zhang Y."/>
            <person name="Obille A."/>
            <person name="Becker A."/>
            <person name="Abrahante J.E."/>
            <person name="Garbe J."/>
            <person name="Badalamenti J.P."/>
            <person name="Herman A."/>
            <person name="Mangelson H."/>
            <person name="Liachko I."/>
            <person name="Sullivan S."/>
            <person name="Sone E.D."/>
            <person name="Koren S."/>
            <person name="Silverstein K.A.T."/>
            <person name="Beckman K.B."/>
            <person name="Gohl D.M."/>
        </authorList>
    </citation>
    <scope>NUCLEOTIDE SEQUENCE</scope>
    <source>
        <strain evidence="1">Duluth1</strain>
        <tissue evidence="1">Whole animal</tissue>
    </source>
</reference>
<accession>A0A9D4KHE0</accession>
<dbReference type="EMBL" id="JAIWYP010000004">
    <property type="protein sequence ID" value="KAH3839960.1"/>
    <property type="molecule type" value="Genomic_DNA"/>
</dbReference>
<keyword evidence="2" id="KW-1185">Reference proteome</keyword>
<dbReference type="Proteomes" id="UP000828390">
    <property type="component" value="Unassembled WGS sequence"/>
</dbReference>
<name>A0A9D4KHE0_DREPO</name>